<dbReference type="PROSITE" id="PS00135">
    <property type="entry name" value="TRYPSIN_SER"/>
    <property type="match status" value="1"/>
</dbReference>
<evidence type="ECO:0000313" key="9">
    <source>
        <dbReference type="Proteomes" id="UP000694892"/>
    </source>
</evidence>
<gene>
    <name evidence="8" type="ORF">XELAEV_18030866mg</name>
</gene>
<protein>
    <recommendedName>
        <fullName evidence="7">Peptidase S1 domain-containing protein</fullName>
    </recommendedName>
</protein>
<dbReference type="SUPFAM" id="SSF50494">
    <property type="entry name" value="Trypsin-like serine proteases"/>
    <property type="match status" value="1"/>
</dbReference>
<dbReference type="Pfam" id="PF00089">
    <property type="entry name" value="Trypsin"/>
    <property type="match status" value="1"/>
</dbReference>
<evidence type="ECO:0000256" key="1">
    <source>
        <dbReference type="ARBA" id="ARBA00022670"/>
    </source>
</evidence>
<dbReference type="PANTHER" id="PTHR24252:SF19">
    <property type="entry name" value="ACROSIN ISOFORM X1"/>
    <property type="match status" value="1"/>
</dbReference>
<feature type="chain" id="PRO_5037126553" description="Peptidase S1 domain-containing protein" evidence="6">
    <location>
        <begin position="18"/>
        <end position="345"/>
    </location>
</feature>
<name>A0A974CM16_XENLA</name>
<dbReference type="InterPro" id="IPR043504">
    <property type="entry name" value="Peptidase_S1_PA_chymotrypsin"/>
</dbReference>
<dbReference type="InterPro" id="IPR001314">
    <property type="entry name" value="Peptidase_S1A"/>
</dbReference>
<keyword evidence="3 5" id="KW-0720">Serine protease</keyword>
<dbReference type="InterPro" id="IPR033116">
    <property type="entry name" value="TRYPSIN_SER"/>
</dbReference>
<sequence>MHLLMLLLHFLLFTSFSENSLLNTCGIRPLAKNHRRVRRIIKGSTAQPGSWPWLANIQMPLETDNYKTVCGGTLLNDRWVVTAAHCFFDLKRFHHLVRIVLGANDMRQLGPEVQIRTIGKWIQHEDFDNGTNKNDIALIQLNEPVEFSDYIQPACLPPESSKVYNMDDCYVAGWGVLEEEYKTKTSILHEASVELIDNQRCNRSNWYNGWIKDYNLCAGHEQGGSDVCLGDSGGPLMCKKKRAAIYYVVGIVSWGGLCGQPHRNGVYISVQHFIQWIQENIQSRMPVYKNDLLEYQHDFQPKKNEGNMEPVITENNNIANQAISFLKYLFGHTKNIDIFSKWKVW</sequence>
<organism evidence="8 9">
    <name type="scientific">Xenopus laevis</name>
    <name type="common">African clawed frog</name>
    <dbReference type="NCBI Taxonomy" id="8355"/>
    <lineage>
        <taxon>Eukaryota</taxon>
        <taxon>Metazoa</taxon>
        <taxon>Chordata</taxon>
        <taxon>Craniata</taxon>
        <taxon>Vertebrata</taxon>
        <taxon>Euteleostomi</taxon>
        <taxon>Amphibia</taxon>
        <taxon>Batrachia</taxon>
        <taxon>Anura</taxon>
        <taxon>Pipoidea</taxon>
        <taxon>Pipidae</taxon>
        <taxon>Xenopodinae</taxon>
        <taxon>Xenopus</taxon>
        <taxon>Xenopus</taxon>
    </lineage>
</organism>
<feature type="domain" description="Peptidase S1" evidence="7">
    <location>
        <begin position="40"/>
        <end position="282"/>
    </location>
</feature>
<feature type="signal peptide" evidence="6">
    <location>
        <begin position="1"/>
        <end position="17"/>
    </location>
</feature>
<evidence type="ECO:0000256" key="6">
    <source>
        <dbReference type="SAM" id="SignalP"/>
    </source>
</evidence>
<dbReference type="CDD" id="cd00190">
    <property type="entry name" value="Tryp_SPc"/>
    <property type="match status" value="1"/>
</dbReference>
<dbReference type="FunFam" id="2.40.10.10:FF:000003">
    <property type="entry name" value="Transmembrane serine protease 3"/>
    <property type="match status" value="1"/>
</dbReference>
<evidence type="ECO:0000256" key="2">
    <source>
        <dbReference type="ARBA" id="ARBA00022801"/>
    </source>
</evidence>
<evidence type="ECO:0000256" key="4">
    <source>
        <dbReference type="ARBA" id="ARBA00023157"/>
    </source>
</evidence>
<dbReference type="InterPro" id="IPR018114">
    <property type="entry name" value="TRYPSIN_HIS"/>
</dbReference>
<keyword evidence="2 5" id="KW-0378">Hydrolase</keyword>
<accession>A0A974CM16</accession>
<keyword evidence="6" id="KW-0732">Signal</keyword>
<evidence type="ECO:0000313" key="8">
    <source>
        <dbReference type="EMBL" id="OCT75682.1"/>
    </source>
</evidence>
<reference evidence="9" key="1">
    <citation type="journal article" date="2016" name="Nature">
        <title>Genome evolution in the allotetraploid frog Xenopus laevis.</title>
        <authorList>
            <person name="Session A.M."/>
            <person name="Uno Y."/>
            <person name="Kwon T."/>
            <person name="Chapman J.A."/>
            <person name="Toyoda A."/>
            <person name="Takahashi S."/>
            <person name="Fukui A."/>
            <person name="Hikosaka A."/>
            <person name="Suzuki A."/>
            <person name="Kondo M."/>
            <person name="van Heeringen S.J."/>
            <person name="Quigley I."/>
            <person name="Heinz S."/>
            <person name="Ogino H."/>
            <person name="Ochi H."/>
            <person name="Hellsten U."/>
            <person name="Lyons J.B."/>
            <person name="Simakov O."/>
            <person name="Putnam N."/>
            <person name="Stites J."/>
            <person name="Kuroki Y."/>
            <person name="Tanaka T."/>
            <person name="Michiue T."/>
            <person name="Watanabe M."/>
            <person name="Bogdanovic O."/>
            <person name="Lister R."/>
            <person name="Georgiou G."/>
            <person name="Paranjpe S.S."/>
            <person name="van Kruijsbergen I."/>
            <person name="Shu S."/>
            <person name="Carlson J."/>
            <person name="Kinoshita T."/>
            <person name="Ohta Y."/>
            <person name="Mawaribuchi S."/>
            <person name="Jenkins J."/>
            <person name="Grimwood J."/>
            <person name="Schmutz J."/>
            <person name="Mitros T."/>
            <person name="Mozaffari S.V."/>
            <person name="Suzuki Y."/>
            <person name="Haramoto Y."/>
            <person name="Yamamoto T.S."/>
            <person name="Takagi C."/>
            <person name="Heald R."/>
            <person name="Miller K."/>
            <person name="Haudenschild C."/>
            <person name="Kitzman J."/>
            <person name="Nakayama T."/>
            <person name="Izutsu Y."/>
            <person name="Robert J."/>
            <person name="Fortriede J."/>
            <person name="Burns K."/>
            <person name="Lotay V."/>
            <person name="Karimi K."/>
            <person name="Yasuoka Y."/>
            <person name="Dichmann D.S."/>
            <person name="Flajnik M.F."/>
            <person name="Houston D.W."/>
            <person name="Shendure J."/>
            <person name="DuPasquier L."/>
            <person name="Vize P.D."/>
            <person name="Zorn A.M."/>
            <person name="Ito M."/>
            <person name="Marcotte E.M."/>
            <person name="Wallingford J.B."/>
            <person name="Ito Y."/>
            <person name="Asashima M."/>
            <person name="Ueno N."/>
            <person name="Matsuda Y."/>
            <person name="Veenstra G.J."/>
            <person name="Fujiyama A."/>
            <person name="Harland R.M."/>
            <person name="Taira M."/>
            <person name="Rokhsar D.S."/>
        </authorList>
    </citation>
    <scope>NUCLEOTIDE SEQUENCE [LARGE SCALE GENOMIC DNA]</scope>
    <source>
        <strain evidence="9">J</strain>
    </source>
</reference>
<dbReference type="GO" id="GO:0006508">
    <property type="term" value="P:proteolysis"/>
    <property type="evidence" value="ECO:0007669"/>
    <property type="project" value="UniProtKB-KW"/>
</dbReference>
<dbReference type="Gene3D" id="2.40.10.10">
    <property type="entry name" value="Trypsin-like serine proteases"/>
    <property type="match status" value="2"/>
</dbReference>
<dbReference type="EMBL" id="CM004476">
    <property type="protein sequence ID" value="OCT75682.1"/>
    <property type="molecule type" value="Genomic_DNA"/>
</dbReference>
<dbReference type="PROSITE" id="PS50240">
    <property type="entry name" value="TRYPSIN_DOM"/>
    <property type="match status" value="1"/>
</dbReference>
<dbReference type="OMA" id="QYYYNWI"/>
<dbReference type="InterPro" id="IPR001254">
    <property type="entry name" value="Trypsin_dom"/>
</dbReference>
<keyword evidence="1 5" id="KW-0645">Protease</keyword>
<evidence type="ECO:0000256" key="5">
    <source>
        <dbReference type="RuleBase" id="RU363034"/>
    </source>
</evidence>
<evidence type="ECO:0000256" key="3">
    <source>
        <dbReference type="ARBA" id="ARBA00022825"/>
    </source>
</evidence>
<dbReference type="AlphaFoldDB" id="A0A974CM16"/>
<dbReference type="Proteomes" id="UP000694892">
    <property type="component" value="Chromosome 6L"/>
</dbReference>
<dbReference type="GO" id="GO:0007340">
    <property type="term" value="P:acrosome reaction"/>
    <property type="evidence" value="ECO:0007669"/>
    <property type="project" value="TreeGrafter"/>
</dbReference>
<dbReference type="GO" id="GO:0004252">
    <property type="term" value="F:serine-type endopeptidase activity"/>
    <property type="evidence" value="ECO:0007669"/>
    <property type="project" value="InterPro"/>
</dbReference>
<dbReference type="SMART" id="SM00020">
    <property type="entry name" value="Tryp_SPc"/>
    <property type="match status" value="1"/>
</dbReference>
<dbReference type="InterPro" id="IPR009003">
    <property type="entry name" value="Peptidase_S1_PA"/>
</dbReference>
<evidence type="ECO:0000259" key="7">
    <source>
        <dbReference type="PROSITE" id="PS50240"/>
    </source>
</evidence>
<keyword evidence="4" id="KW-1015">Disulfide bond</keyword>
<dbReference type="PRINTS" id="PR00722">
    <property type="entry name" value="CHYMOTRYPSIN"/>
</dbReference>
<proteinExistence type="predicted"/>
<dbReference type="PROSITE" id="PS00134">
    <property type="entry name" value="TRYPSIN_HIS"/>
    <property type="match status" value="1"/>
</dbReference>
<dbReference type="PANTHER" id="PTHR24252">
    <property type="entry name" value="ACROSIN-RELATED"/>
    <property type="match status" value="1"/>
</dbReference>